<dbReference type="Gene3D" id="3.55.50.30">
    <property type="match status" value="1"/>
</dbReference>
<dbReference type="Pfam" id="PF16344">
    <property type="entry name" value="FecR_C"/>
    <property type="match status" value="1"/>
</dbReference>
<feature type="domain" description="Protein FecR C-terminal" evidence="2">
    <location>
        <begin position="243"/>
        <end position="310"/>
    </location>
</feature>
<dbReference type="Gene3D" id="2.60.120.1440">
    <property type="match status" value="1"/>
</dbReference>
<keyword evidence="4" id="KW-1185">Reference proteome</keyword>
<evidence type="ECO:0000313" key="4">
    <source>
        <dbReference type="Proteomes" id="UP000558089"/>
    </source>
</evidence>
<dbReference type="InterPro" id="IPR006860">
    <property type="entry name" value="FecR"/>
</dbReference>
<dbReference type="Pfam" id="PF04773">
    <property type="entry name" value="FecR"/>
    <property type="match status" value="1"/>
</dbReference>
<dbReference type="EMBL" id="WYET01000008">
    <property type="protein sequence ID" value="NVN19596.1"/>
    <property type="molecule type" value="Genomic_DNA"/>
</dbReference>
<reference evidence="3 4" key="1">
    <citation type="submission" date="2020-01" db="EMBL/GenBank/DDBJ databases">
        <title>Draft Genome Analysis of Muricauda sp. HICW Isolated from coastal seawater of PR China.</title>
        <authorList>
            <person name="Chen M.-X."/>
        </authorList>
    </citation>
    <scope>NUCLEOTIDE SEQUENCE [LARGE SCALE GENOMIC DNA]</scope>
    <source>
        <strain evidence="3 4">HICW</strain>
    </source>
</reference>
<dbReference type="RefSeq" id="WP_176621136.1">
    <property type="nucleotide sequence ID" value="NZ_WYET01000008.1"/>
</dbReference>
<evidence type="ECO:0000313" key="3">
    <source>
        <dbReference type="EMBL" id="NVN19596.1"/>
    </source>
</evidence>
<gene>
    <name evidence="3" type="ORF">GUA46_14700</name>
</gene>
<sequence length="318" mass="35947">MTENEIKVLMKKYLNGTITREEESLLEAFDYKLLSKNHQNVFKNAQHKSGIGQKLAKGIQSSKTRNPFLHWGRIAASLILLMGLSYFLYNYTHQEIEVEPNIILTKSTDWGQKLNLVLADGTEVYLNSGSTIKFPKLFEADKRVVELDGEAFFDVAENPDKPFIIKSGEVETTVLGTSFNVNTYSESNQVAVTVATGKVKVASKEKQIFLMPNEQGVFDKQSKSISKKKIDIAALLHWKDGIIHFEDAELSEVLETLERWYGVTFEVDNENIGDCHLTASYNNERLSAVLESIVYAKKGISYEFLNSKKIQLRGKCTD</sequence>
<dbReference type="InterPro" id="IPR032508">
    <property type="entry name" value="FecR_C"/>
</dbReference>
<proteinExistence type="predicted"/>
<dbReference type="GO" id="GO:0016989">
    <property type="term" value="F:sigma factor antagonist activity"/>
    <property type="evidence" value="ECO:0007669"/>
    <property type="project" value="TreeGrafter"/>
</dbReference>
<dbReference type="PANTHER" id="PTHR30273">
    <property type="entry name" value="PERIPLASMIC SIGNAL SENSOR AND SIGMA FACTOR ACTIVATOR FECR-RELATED"/>
    <property type="match status" value="1"/>
</dbReference>
<organism evidence="3 4">
    <name type="scientific">Flagellimonas chongwuensis</name>
    <dbReference type="NCBI Taxonomy" id="2697365"/>
    <lineage>
        <taxon>Bacteria</taxon>
        <taxon>Pseudomonadati</taxon>
        <taxon>Bacteroidota</taxon>
        <taxon>Flavobacteriia</taxon>
        <taxon>Flavobacteriales</taxon>
        <taxon>Flavobacteriaceae</taxon>
        <taxon>Flagellimonas</taxon>
    </lineage>
</organism>
<dbReference type="FunFam" id="2.60.120.1440:FF:000001">
    <property type="entry name" value="Putative anti-sigma factor"/>
    <property type="match status" value="1"/>
</dbReference>
<comment type="caution">
    <text evidence="3">The sequence shown here is derived from an EMBL/GenBank/DDBJ whole genome shotgun (WGS) entry which is preliminary data.</text>
</comment>
<name>A0A850NKA4_9FLAO</name>
<dbReference type="PANTHER" id="PTHR30273:SF2">
    <property type="entry name" value="PROTEIN FECR"/>
    <property type="match status" value="1"/>
</dbReference>
<evidence type="ECO:0000259" key="2">
    <source>
        <dbReference type="Pfam" id="PF16344"/>
    </source>
</evidence>
<dbReference type="InterPro" id="IPR012373">
    <property type="entry name" value="Ferrdict_sens_TM"/>
</dbReference>
<protein>
    <submittedName>
        <fullName evidence="3">DUF4974 domain-containing protein</fullName>
    </submittedName>
</protein>
<dbReference type="Proteomes" id="UP000558089">
    <property type="component" value="Unassembled WGS sequence"/>
</dbReference>
<accession>A0A850NKA4</accession>
<dbReference type="AlphaFoldDB" id="A0A850NKA4"/>
<feature type="domain" description="FecR protein" evidence="1">
    <location>
        <begin position="107"/>
        <end position="200"/>
    </location>
</feature>
<evidence type="ECO:0000259" key="1">
    <source>
        <dbReference type="Pfam" id="PF04773"/>
    </source>
</evidence>